<dbReference type="GO" id="GO:0005524">
    <property type="term" value="F:ATP binding"/>
    <property type="evidence" value="ECO:0007669"/>
    <property type="project" value="UniProtKB-KW"/>
</dbReference>
<dbReference type="EMBL" id="KQ965796">
    <property type="protein sequence ID" value="KXS11770.1"/>
    <property type="molecule type" value="Genomic_DNA"/>
</dbReference>
<dbReference type="InterPro" id="IPR008271">
    <property type="entry name" value="Ser/Thr_kinase_AS"/>
</dbReference>
<keyword evidence="4" id="KW-0418">Kinase</keyword>
<keyword evidence="5" id="KW-1185">Reference proteome</keyword>
<evidence type="ECO:0000259" key="3">
    <source>
        <dbReference type="PROSITE" id="PS50011"/>
    </source>
</evidence>
<accession>A0A139A4R8</accession>
<dbReference type="AlphaFoldDB" id="A0A139A4R8"/>
<dbReference type="OMA" id="LLITPWM"/>
<protein>
    <submittedName>
        <fullName evidence="4">Kinase-like protein</fullName>
    </submittedName>
</protein>
<keyword evidence="4" id="KW-0808">Transferase</keyword>
<dbReference type="SUPFAM" id="SSF56112">
    <property type="entry name" value="Protein kinase-like (PK-like)"/>
    <property type="match status" value="1"/>
</dbReference>
<feature type="non-terminal residue" evidence="4">
    <location>
        <position position="94"/>
    </location>
</feature>
<gene>
    <name evidence="4" type="ORF">M427DRAFT_82993</name>
</gene>
<evidence type="ECO:0000256" key="1">
    <source>
        <dbReference type="ARBA" id="ARBA00022741"/>
    </source>
</evidence>
<dbReference type="PANTHER" id="PTHR44329:SF298">
    <property type="entry name" value="MIXED LINEAGE KINASE DOMAIN-LIKE PROTEIN"/>
    <property type="match status" value="1"/>
</dbReference>
<dbReference type="STRING" id="1344416.A0A139A4R8"/>
<keyword evidence="1" id="KW-0547">Nucleotide-binding</keyword>
<dbReference type="Pfam" id="PF07714">
    <property type="entry name" value="PK_Tyr_Ser-Thr"/>
    <property type="match status" value="1"/>
</dbReference>
<dbReference type="InterPro" id="IPR051681">
    <property type="entry name" value="Ser/Thr_Kinases-Pseudokinases"/>
</dbReference>
<dbReference type="InterPro" id="IPR011009">
    <property type="entry name" value="Kinase-like_dom_sf"/>
</dbReference>
<dbReference type="Gene3D" id="1.10.510.10">
    <property type="entry name" value="Transferase(Phosphotransferase) domain 1"/>
    <property type="match status" value="1"/>
</dbReference>
<proteinExistence type="predicted"/>
<dbReference type="Proteomes" id="UP000070544">
    <property type="component" value="Unassembled WGS sequence"/>
</dbReference>
<feature type="domain" description="Protein kinase" evidence="3">
    <location>
        <begin position="1"/>
        <end position="94"/>
    </location>
</feature>
<dbReference type="InterPro" id="IPR001245">
    <property type="entry name" value="Ser-Thr/Tyr_kinase_cat_dom"/>
</dbReference>
<reference evidence="4 5" key="1">
    <citation type="journal article" date="2015" name="Genome Biol. Evol.">
        <title>Phylogenomic analyses indicate that early fungi evolved digesting cell walls of algal ancestors of land plants.</title>
        <authorList>
            <person name="Chang Y."/>
            <person name="Wang S."/>
            <person name="Sekimoto S."/>
            <person name="Aerts A.L."/>
            <person name="Choi C."/>
            <person name="Clum A."/>
            <person name="LaButti K.M."/>
            <person name="Lindquist E.A."/>
            <person name="Yee Ngan C."/>
            <person name="Ohm R.A."/>
            <person name="Salamov A.A."/>
            <person name="Grigoriev I.V."/>
            <person name="Spatafora J.W."/>
            <person name="Berbee M.L."/>
        </authorList>
    </citation>
    <scope>NUCLEOTIDE SEQUENCE [LARGE SCALE GENOMIC DNA]</scope>
    <source>
        <strain evidence="4 5">JEL478</strain>
    </source>
</reference>
<feature type="non-terminal residue" evidence="4">
    <location>
        <position position="1"/>
    </location>
</feature>
<keyword evidence="2" id="KW-0067">ATP-binding</keyword>
<name>A0A139A4R8_GONPJ</name>
<dbReference type="GO" id="GO:0004674">
    <property type="term" value="F:protein serine/threonine kinase activity"/>
    <property type="evidence" value="ECO:0007669"/>
    <property type="project" value="TreeGrafter"/>
</dbReference>
<evidence type="ECO:0000313" key="5">
    <source>
        <dbReference type="Proteomes" id="UP000070544"/>
    </source>
</evidence>
<dbReference type="OrthoDB" id="2157624at2759"/>
<organism evidence="4 5">
    <name type="scientific">Gonapodya prolifera (strain JEL478)</name>
    <name type="common">Monoblepharis prolifera</name>
    <dbReference type="NCBI Taxonomy" id="1344416"/>
    <lineage>
        <taxon>Eukaryota</taxon>
        <taxon>Fungi</taxon>
        <taxon>Fungi incertae sedis</taxon>
        <taxon>Chytridiomycota</taxon>
        <taxon>Chytridiomycota incertae sedis</taxon>
        <taxon>Monoblepharidomycetes</taxon>
        <taxon>Monoblepharidales</taxon>
        <taxon>Gonapodyaceae</taxon>
        <taxon>Gonapodya</taxon>
    </lineage>
</organism>
<dbReference type="PROSITE" id="PS00108">
    <property type="entry name" value="PROTEIN_KINASE_ST"/>
    <property type="match status" value="1"/>
</dbReference>
<sequence length="94" mass="10277">HPSVLPLFGAAMEEGRVLMVSWLMANGDVGSYLRRTTGANKMKILFDIASGMQFLHSKHVVHADLKTKNVLVDDSGRAMIADFGFSKARDPSQS</sequence>
<dbReference type="InterPro" id="IPR000719">
    <property type="entry name" value="Prot_kinase_dom"/>
</dbReference>
<evidence type="ECO:0000256" key="2">
    <source>
        <dbReference type="ARBA" id="ARBA00022840"/>
    </source>
</evidence>
<dbReference type="PANTHER" id="PTHR44329">
    <property type="entry name" value="SERINE/THREONINE-PROTEIN KINASE TNNI3K-RELATED"/>
    <property type="match status" value="1"/>
</dbReference>
<dbReference type="PROSITE" id="PS50011">
    <property type="entry name" value="PROTEIN_KINASE_DOM"/>
    <property type="match status" value="1"/>
</dbReference>
<evidence type="ECO:0000313" key="4">
    <source>
        <dbReference type="EMBL" id="KXS11770.1"/>
    </source>
</evidence>